<dbReference type="GO" id="GO:0004497">
    <property type="term" value="F:monooxygenase activity"/>
    <property type="evidence" value="ECO:0007669"/>
    <property type="project" value="UniProtKB-KW"/>
</dbReference>
<keyword evidence="2" id="KW-1185">Reference proteome</keyword>
<sequence length="107" mass="12385">MFTRSAIFRGRIKPGREDEFYAAVRERLVPAWSQMLHARAVRVYRPRQCEAGEEDVFLVQEIDYPSLAHIEEALSSPRREAAVAALASVRALYDGEHRHIIYERLTD</sequence>
<dbReference type="EMBL" id="JBEPLY010000001">
    <property type="protein sequence ID" value="MET3598324.1"/>
    <property type="molecule type" value="Genomic_DNA"/>
</dbReference>
<evidence type="ECO:0000313" key="1">
    <source>
        <dbReference type="EMBL" id="MET3598324.1"/>
    </source>
</evidence>
<dbReference type="Gene3D" id="3.30.70.100">
    <property type="match status" value="1"/>
</dbReference>
<dbReference type="SUPFAM" id="SSF54909">
    <property type="entry name" value="Dimeric alpha+beta barrel"/>
    <property type="match status" value="1"/>
</dbReference>
<keyword evidence="1" id="KW-0560">Oxidoreductase</keyword>
<keyword evidence="1" id="KW-0503">Monooxygenase</keyword>
<dbReference type="RefSeq" id="WP_354432773.1">
    <property type="nucleotide sequence ID" value="NZ_JBEPLY010000001.1"/>
</dbReference>
<reference evidence="1 2" key="1">
    <citation type="submission" date="2024-06" db="EMBL/GenBank/DDBJ databases">
        <title>Genomic Encyclopedia of Type Strains, Phase IV (KMG-IV): sequencing the most valuable type-strain genomes for metagenomic binning, comparative biology and taxonomic classification.</title>
        <authorList>
            <person name="Goeker M."/>
        </authorList>
    </citation>
    <scope>NUCLEOTIDE SEQUENCE [LARGE SCALE GENOMIC DNA]</scope>
    <source>
        <strain evidence="1 2">DSM 28102</strain>
    </source>
</reference>
<protein>
    <submittedName>
        <fullName evidence="1">Quinol monooxygenase YgiN</fullName>
    </submittedName>
</protein>
<dbReference type="InterPro" id="IPR011008">
    <property type="entry name" value="Dimeric_a/b-barrel"/>
</dbReference>
<dbReference type="Proteomes" id="UP001549164">
    <property type="component" value="Unassembled WGS sequence"/>
</dbReference>
<accession>A0ABV2I5Y7</accession>
<comment type="caution">
    <text evidence="1">The sequence shown here is derived from an EMBL/GenBank/DDBJ whole genome shotgun (WGS) entry which is preliminary data.</text>
</comment>
<organism evidence="1 2">
    <name type="scientific">Martelella mangrovi</name>
    <dbReference type="NCBI Taxonomy" id="1397477"/>
    <lineage>
        <taxon>Bacteria</taxon>
        <taxon>Pseudomonadati</taxon>
        <taxon>Pseudomonadota</taxon>
        <taxon>Alphaproteobacteria</taxon>
        <taxon>Hyphomicrobiales</taxon>
        <taxon>Aurantimonadaceae</taxon>
        <taxon>Martelella</taxon>
    </lineage>
</organism>
<proteinExistence type="predicted"/>
<name>A0ABV2I5Y7_9HYPH</name>
<evidence type="ECO:0000313" key="2">
    <source>
        <dbReference type="Proteomes" id="UP001549164"/>
    </source>
</evidence>
<gene>
    <name evidence="1" type="ORF">ABID12_000245</name>
</gene>